<feature type="compositionally biased region" description="Basic and acidic residues" evidence="1">
    <location>
        <begin position="27"/>
        <end position="37"/>
    </location>
</feature>
<dbReference type="EMBL" id="ML977509">
    <property type="protein sequence ID" value="KAF2127922.1"/>
    <property type="molecule type" value="Genomic_DNA"/>
</dbReference>
<evidence type="ECO:0000256" key="1">
    <source>
        <dbReference type="SAM" id="MobiDB-lite"/>
    </source>
</evidence>
<feature type="region of interest" description="Disordered" evidence="1">
    <location>
        <begin position="161"/>
        <end position="244"/>
    </location>
</feature>
<reference evidence="2" key="1">
    <citation type="journal article" date="2020" name="Stud. Mycol.">
        <title>101 Dothideomycetes genomes: a test case for predicting lifestyles and emergence of pathogens.</title>
        <authorList>
            <person name="Haridas S."/>
            <person name="Albert R."/>
            <person name="Binder M."/>
            <person name="Bloem J."/>
            <person name="Labutti K."/>
            <person name="Salamov A."/>
            <person name="Andreopoulos B."/>
            <person name="Baker S."/>
            <person name="Barry K."/>
            <person name="Bills G."/>
            <person name="Bluhm B."/>
            <person name="Cannon C."/>
            <person name="Castanera R."/>
            <person name="Culley D."/>
            <person name="Daum C."/>
            <person name="Ezra D."/>
            <person name="Gonzalez J."/>
            <person name="Henrissat B."/>
            <person name="Kuo A."/>
            <person name="Liang C."/>
            <person name="Lipzen A."/>
            <person name="Lutzoni F."/>
            <person name="Magnuson J."/>
            <person name="Mondo S."/>
            <person name="Nolan M."/>
            <person name="Ohm R."/>
            <person name="Pangilinan J."/>
            <person name="Park H.-J."/>
            <person name="Ramirez L."/>
            <person name="Alfaro M."/>
            <person name="Sun H."/>
            <person name="Tritt A."/>
            <person name="Yoshinaga Y."/>
            <person name="Zwiers L.-H."/>
            <person name="Turgeon B."/>
            <person name="Goodwin S."/>
            <person name="Spatafora J."/>
            <person name="Crous P."/>
            <person name="Grigoriev I."/>
        </authorList>
    </citation>
    <scope>NUCLEOTIDE SEQUENCE</scope>
    <source>
        <strain evidence="2">CBS 119687</strain>
    </source>
</reference>
<feature type="region of interest" description="Disordered" evidence="1">
    <location>
        <begin position="434"/>
        <end position="454"/>
    </location>
</feature>
<feature type="compositionally biased region" description="Polar residues" evidence="1">
    <location>
        <begin position="161"/>
        <end position="182"/>
    </location>
</feature>
<keyword evidence="3" id="KW-1185">Reference proteome</keyword>
<accession>A0A6A6A7E2</accession>
<feature type="region of interest" description="Disordered" evidence="1">
    <location>
        <begin position="579"/>
        <end position="601"/>
    </location>
</feature>
<feature type="region of interest" description="Disordered" evidence="1">
    <location>
        <begin position="503"/>
        <end position="535"/>
    </location>
</feature>
<evidence type="ECO:0000313" key="3">
    <source>
        <dbReference type="Proteomes" id="UP000799771"/>
    </source>
</evidence>
<feature type="compositionally biased region" description="Polar residues" evidence="1">
    <location>
        <begin position="521"/>
        <end position="533"/>
    </location>
</feature>
<protein>
    <submittedName>
        <fullName evidence="2">Uncharacterized protein</fullName>
    </submittedName>
</protein>
<dbReference type="RefSeq" id="XP_033522311.1">
    <property type="nucleotide sequence ID" value="XM_033673201.1"/>
</dbReference>
<dbReference type="OrthoDB" id="3678410at2759"/>
<feature type="region of interest" description="Disordered" evidence="1">
    <location>
        <begin position="19"/>
        <end position="58"/>
    </location>
</feature>
<evidence type="ECO:0000313" key="2">
    <source>
        <dbReference type="EMBL" id="KAF2127922.1"/>
    </source>
</evidence>
<gene>
    <name evidence="2" type="ORF">P153DRAFT_44155</name>
</gene>
<dbReference type="GeneID" id="54413633"/>
<dbReference type="AlphaFoldDB" id="A0A6A6A7E2"/>
<sequence length="772" mass="85301">MVGFGGLPTSLRLSTERLTKKKRKQTHRADHEQHVERSTTATETDIDNEQLPSVCGGGTQHQRNLSLHVMWTLDDIRQIAREIYDGTVADVHLSLFAYWVQEKNENYDLAKEYVRELSLDQGYNIDRIGNRHLRKLLEDTCRLRPRKPKFAKTIILQANMSTPSRTSPASNTFITSPLTSGVDTLAPPLRAKREHHTEEAAHPNSVSHSNSDYKDYPPNTPDRPAPLTLRSRSSRASSTAQTSYNILRSVSSPIHNRGVDSILPPLPRFSTMFQDMESHPLLSPSPIGSFVASSEVGIKTDTTTDDVFGILDQLGFRQSKLLSITQTGSKNTRHSSHGRNPFADPCDPHCGGSFELDTADIASDSSYGSDGVAVSSFNEFDGTIHKNEENGNCANDETFGAMRSYTDLGDEISILESASSISDSENKAQYSYALSAPPPNPAVADPAPTPSQRRATLKARRSMQHPSLMDNVPNFHRPLPLRSYESEAHLYPTSRVQAIAPTRMTEGTPSPCSPVTEARYTGTSPKTTSTSFSGLDRNSETLSGPHDLIPLPPSLTTAVKQYPSQSRHVDCPQPQRIERRSEGTTGRSALLPLPPRSFLDNNSSVGAHTTHKDYTGIKHQNSFRTGRTSENSRRLSTASIIAAFPIPSMQDETDELPMAVSRATSSPELTTASTSIAEAYRAIAKAHITELLQQTRSRGTHLQNVDWNDLTPFERTWREVNEPLLVSIYGRRDVLLTDADVEYVDSIARGLREGIDATSSVDWLCRVFRDAV</sequence>
<organism evidence="2 3">
    <name type="scientific">Dothidotthia symphoricarpi CBS 119687</name>
    <dbReference type="NCBI Taxonomy" id="1392245"/>
    <lineage>
        <taxon>Eukaryota</taxon>
        <taxon>Fungi</taxon>
        <taxon>Dikarya</taxon>
        <taxon>Ascomycota</taxon>
        <taxon>Pezizomycotina</taxon>
        <taxon>Dothideomycetes</taxon>
        <taxon>Pleosporomycetidae</taxon>
        <taxon>Pleosporales</taxon>
        <taxon>Dothidotthiaceae</taxon>
        <taxon>Dothidotthia</taxon>
    </lineage>
</organism>
<feature type="compositionally biased region" description="Low complexity" evidence="1">
    <location>
        <begin position="225"/>
        <end position="239"/>
    </location>
</feature>
<dbReference type="Proteomes" id="UP000799771">
    <property type="component" value="Unassembled WGS sequence"/>
</dbReference>
<proteinExistence type="predicted"/>
<name>A0A6A6A7E2_9PLEO</name>